<dbReference type="GO" id="GO:0000976">
    <property type="term" value="F:transcription cis-regulatory region binding"/>
    <property type="evidence" value="ECO:0007669"/>
    <property type="project" value="TreeGrafter"/>
</dbReference>
<feature type="region of interest" description="Disordered" evidence="6">
    <location>
        <begin position="613"/>
        <end position="683"/>
    </location>
</feature>
<comment type="subcellular location">
    <subcellularLocation>
        <location evidence="1">Nucleus</location>
    </subcellularLocation>
</comment>
<dbReference type="RefSeq" id="XP_040779051.1">
    <property type="nucleotide sequence ID" value="XM_040918852.1"/>
</dbReference>
<dbReference type="PANTHER" id="PTHR31845:SF10">
    <property type="entry name" value="ZN(II)2CYS6 TRANSCRIPTION FACTOR (EUROFUNG)"/>
    <property type="match status" value="1"/>
</dbReference>
<evidence type="ECO:0000256" key="5">
    <source>
        <dbReference type="ARBA" id="ARBA00023242"/>
    </source>
</evidence>
<organism evidence="8 9">
    <name type="scientific">Cryphonectria parasitica (strain ATCC 38755 / EP155)</name>
    <dbReference type="NCBI Taxonomy" id="660469"/>
    <lineage>
        <taxon>Eukaryota</taxon>
        <taxon>Fungi</taxon>
        <taxon>Dikarya</taxon>
        <taxon>Ascomycota</taxon>
        <taxon>Pezizomycotina</taxon>
        <taxon>Sordariomycetes</taxon>
        <taxon>Sordariomycetidae</taxon>
        <taxon>Diaporthales</taxon>
        <taxon>Cryphonectriaceae</taxon>
        <taxon>Cryphonectria-Endothia species complex</taxon>
        <taxon>Cryphonectria</taxon>
    </lineage>
</organism>
<dbReference type="EMBL" id="MU032346">
    <property type="protein sequence ID" value="KAF3768090.1"/>
    <property type="molecule type" value="Genomic_DNA"/>
</dbReference>
<evidence type="ECO:0000256" key="1">
    <source>
        <dbReference type="ARBA" id="ARBA00004123"/>
    </source>
</evidence>
<dbReference type="CDD" id="cd00067">
    <property type="entry name" value="GAL4"/>
    <property type="match status" value="1"/>
</dbReference>
<dbReference type="SUPFAM" id="SSF57701">
    <property type="entry name" value="Zn2/Cys6 DNA-binding domain"/>
    <property type="match status" value="1"/>
</dbReference>
<dbReference type="Gene3D" id="4.10.240.10">
    <property type="entry name" value="Zn(2)-C6 fungal-type DNA-binding domain"/>
    <property type="match status" value="1"/>
</dbReference>
<dbReference type="AlphaFoldDB" id="A0A9P4Y8M8"/>
<proteinExistence type="predicted"/>
<evidence type="ECO:0000256" key="3">
    <source>
        <dbReference type="ARBA" id="ARBA00023125"/>
    </source>
</evidence>
<evidence type="ECO:0000259" key="7">
    <source>
        <dbReference type="PROSITE" id="PS50048"/>
    </source>
</evidence>
<dbReference type="GeneID" id="63835981"/>
<reference evidence="8" key="1">
    <citation type="journal article" date="2020" name="Phytopathology">
        <title>Genome sequence of the chestnut blight fungus Cryphonectria parasitica EP155: A fundamental resource for an archetypical invasive plant pathogen.</title>
        <authorList>
            <person name="Crouch J.A."/>
            <person name="Dawe A."/>
            <person name="Aerts A."/>
            <person name="Barry K."/>
            <person name="Churchill A.C.L."/>
            <person name="Grimwood J."/>
            <person name="Hillman B."/>
            <person name="Milgroom M.G."/>
            <person name="Pangilinan J."/>
            <person name="Smith M."/>
            <person name="Salamov A."/>
            <person name="Schmutz J."/>
            <person name="Yadav J."/>
            <person name="Grigoriev I.V."/>
            <person name="Nuss D."/>
        </authorList>
    </citation>
    <scope>NUCLEOTIDE SEQUENCE</scope>
    <source>
        <strain evidence="8">EP155</strain>
    </source>
</reference>
<feature type="compositionally biased region" description="Low complexity" evidence="6">
    <location>
        <begin position="120"/>
        <end position="129"/>
    </location>
</feature>
<feature type="compositionally biased region" description="Low complexity" evidence="6">
    <location>
        <begin position="99"/>
        <end position="113"/>
    </location>
</feature>
<sequence>MMPHSTPASGDHSRSTPEVQKYRPRACQSCARSKMRCVWPSEPGATPCQRCTKIKAPCTLPEINPRRRRGPSTRVGQLEEKIDGIMSLLNASQQIQQNSPSPGDHSPPSSSGPTALGPEQQQQQQQQQQHRNSIHQLLNQATDDYNTSSPHRGVGDELDPSLTPSSSSHLHVNARLIPPAGLVRPASISTGPDRSTGVNTPNQFMDRDARQAPAGEYVEIVKGLRLSYFEAERSLNLYRTVYCPYFPFVPIPVVLTSRELYDQCPFLFRTIMAITTPHPADVQAEYRVWFREYLAMSLVIDLGLNRWPMDFGKANFMMLKDAIVSTGIKGPWKKKHTVEEMRAALGTFYVMSLCASLFRRHHPMSYSSYLQKCCEVIAEAQEYETDKFLVALIKIHQLLNRAADIIPYNDGELTSQIPYTPSHMALTAIQKELETVIRQQPAEVEMNALLWTHYHTTLCRLYEPVIYVRSTSVGGYDPSDSTSRTAALWQCLTSARDFFTAYLSIPPQNLPCMPFRNAHLSFCLVTAVRLLFLGDESIGGGVVDHGWDAALARQAIDFEGICTRMSQLFENADTISNGLGRRTMLIHSDRSLLSMYRDKVRWMRDWYVARVRPNQQQEQQRGGGGSAAAAGPGMYPTTNRLNGGAAGGDSIAKEPGADSLGSGGAASTIAGGNSSSSNNSNIPLHGQAMDVDYSVTGGGGTFSGDLDDNFWQVMFDWNWGAPVDLMQVPG</sequence>
<gene>
    <name evidence="8" type="ORF">M406DRAFT_289423</name>
</gene>
<keyword evidence="9" id="KW-1185">Reference proteome</keyword>
<dbReference type="GO" id="GO:0008270">
    <property type="term" value="F:zinc ion binding"/>
    <property type="evidence" value="ECO:0007669"/>
    <property type="project" value="InterPro"/>
</dbReference>
<feature type="domain" description="Zn(2)-C6 fungal-type" evidence="7">
    <location>
        <begin position="26"/>
        <end position="60"/>
    </location>
</feature>
<keyword evidence="3" id="KW-0238">DNA-binding</keyword>
<dbReference type="InterPro" id="IPR051089">
    <property type="entry name" value="prtT"/>
</dbReference>
<evidence type="ECO:0000313" key="9">
    <source>
        <dbReference type="Proteomes" id="UP000803844"/>
    </source>
</evidence>
<protein>
    <recommendedName>
        <fullName evidence="7">Zn(2)-C6 fungal-type domain-containing protein</fullName>
    </recommendedName>
</protein>
<feature type="compositionally biased region" description="Polar residues" evidence="6">
    <location>
        <begin position="130"/>
        <end position="150"/>
    </location>
</feature>
<dbReference type="PANTHER" id="PTHR31845">
    <property type="entry name" value="FINGER DOMAIN PROTEIN, PUTATIVE-RELATED"/>
    <property type="match status" value="1"/>
</dbReference>
<keyword evidence="4" id="KW-0804">Transcription</keyword>
<dbReference type="PROSITE" id="PS50048">
    <property type="entry name" value="ZN2_CY6_FUNGAL_2"/>
    <property type="match status" value="1"/>
</dbReference>
<evidence type="ECO:0000256" key="2">
    <source>
        <dbReference type="ARBA" id="ARBA00023015"/>
    </source>
</evidence>
<comment type="caution">
    <text evidence="8">The sequence shown here is derived from an EMBL/GenBank/DDBJ whole genome shotgun (WGS) entry which is preliminary data.</text>
</comment>
<feature type="region of interest" description="Disordered" evidence="6">
    <location>
        <begin position="94"/>
        <end position="168"/>
    </location>
</feature>
<keyword evidence="2" id="KW-0805">Transcription regulation</keyword>
<evidence type="ECO:0000256" key="4">
    <source>
        <dbReference type="ARBA" id="ARBA00023163"/>
    </source>
</evidence>
<feature type="compositionally biased region" description="Low complexity" evidence="6">
    <location>
        <begin position="657"/>
        <end position="681"/>
    </location>
</feature>
<dbReference type="SMART" id="SM00066">
    <property type="entry name" value="GAL4"/>
    <property type="match status" value="1"/>
</dbReference>
<dbReference type="GO" id="GO:0000981">
    <property type="term" value="F:DNA-binding transcription factor activity, RNA polymerase II-specific"/>
    <property type="evidence" value="ECO:0007669"/>
    <property type="project" value="InterPro"/>
</dbReference>
<dbReference type="Proteomes" id="UP000803844">
    <property type="component" value="Unassembled WGS sequence"/>
</dbReference>
<keyword evidence="5" id="KW-0539">Nucleus</keyword>
<name>A0A9P4Y8M8_CRYP1</name>
<dbReference type="PROSITE" id="PS00463">
    <property type="entry name" value="ZN2_CY6_FUNGAL_1"/>
    <property type="match status" value="1"/>
</dbReference>
<feature type="region of interest" description="Disordered" evidence="6">
    <location>
        <begin position="1"/>
        <end position="25"/>
    </location>
</feature>
<dbReference type="GO" id="GO:0005634">
    <property type="term" value="C:nucleus"/>
    <property type="evidence" value="ECO:0007669"/>
    <property type="project" value="UniProtKB-SubCell"/>
</dbReference>
<dbReference type="InterPro" id="IPR001138">
    <property type="entry name" value="Zn2Cys6_DnaBD"/>
</dbReference>
<accession>A0A9P4Y8M8</accession>
<dbReference type="OrthoDB" id="5217604at2759"/>
<dbReference type="InterPro" id="IPR036864">
    <property type="entry name" value="Zn2-C6_fun-type_DNA-bd_sf"/>
</dbReference>
<evidence type="ECO:0000313" key="8">
    <source>
        <dbReference type="EMBL" id="KAF3768090.1"/>
    </source>
</evidence>
<evidence type="ECO:0000256" key="6">
    <source>
        <dbReference type="SAM" id="MobiDB-lite"/>
    </source>
</evidence>